<reference evidence="1" key="2">
    <citation type="submission" date="2022-03" db="EMBL/GenBank/DDBJ databases">
        <title>Draft title - Genomic analysis of global carrot germplasm unveils the trajectory of domestication and the origin of high carotenoid orange carrot.</title>
        <authorList>
            <person name="Iorizzo M."/>
            <person name="Ellison S."/>
            <person name="Senalik D."/>
            <person name="Macko-Podgorni A."/>
            <person name="Grzebelus D."/>
            <person name="Bostan H."/>
            <person name="Rolling W."/>
            <person name="Curaba J."/>
            <person name="Simon P."/>
        </authorList>
    </citation>
    <scope>NUCLEOTIDE SEQUENCE</scope>
    <source>
        <tissue evidence="1">Leaf</tissue>
    </source>
</reference>
<dbReference type="AlphaFoldDB" id="A0A175YCZ6"/>
<proteinExistence type="predicted"/>
<gene>
    <name evidence="1" type="ORF">DCAR_0414465</name>
</gene>
<organism evidence="1 2">
    <name type="scientific">Daucus carota subsp. sativus</name>
    <name type="common">Carrot</name>
    <dbReference type="NCBI Taxonomy" id="79200"/>
    <lineage>
        <taxon>Eukaryota</taxon>
        <taxon>Viridiplantae</taxon>
        <taxon>Streptophyta</taxon>
        <taxon>Embryophyta</taxon>
        <taxon>Tracheophyta</taxon>
        <taxon>Spermatophyta</taxon>
        <taxon>Magnoliopsida</taxon>
        <taxon>eudicotyledons</taxon>
        <taxon>Gunneridae</taxon>
        <taxon>Pentapetalae</taxon>
        <taxon>asterids</taxon>
        <taxon>campanulids</taxon>
        <taxon>Apiales</taxon>
        <taxon>Apiaceae</taxon>
        <taxon>Apioideae</taxon>
        <taxon>Scandiceae</taxon>
        <taxon>Daucinae</taxon>
        <taxon>Daucus</taxon>
        <taxon>Daucus sect. Daucus</taxon>
    </lineage>
</organism>
<evidence type="ECO:0000313" key="2">
    <source>
        <dbReference type="Proteomes" id="UP000077755"/>
    </source>
</evidence>
<dbReference type="Proteomes" id="UP000077755">
    <property type="component" value="Chromosome 4"/>
</dbReference>
<name>A0A175YCZ6_DAUCS</name>
<keyword evidence="2" id="KW-1185">Reference proteome</keyword>
<sequence>MSLPPRNNLHLPTLFPSSVSIDLTPSIRRLKLLRRWLPSTASRLHLAQPTAIPTPTHHIYNPCQINNTLFCYFTTPMNSPNSHAKSRLPLLYTSGYHGAACPTTTHPTPSFTPRPCVQTKTTRLEYIHTIKHQAPAVSNSSPTVKAITHNTILEHQPPQSKPHPPSTIGGLPPPLPTYTLAISILSPLLCYAAKPLLLNSGHRELPSTPDLIYYPRFGNPNLSLSILLESILIFSA</sequence>
<accession>A0A175YCZ6</accession>
<dbReference type="EMBL" id="CP093346">
    <property type="protein sequence ID" value="WOG95162.1"/>
    <property type="molecule type" value="Genomic_DNA"/>
</dbReference>
<dbReference type="Gramene" id="KZM80702">
    <property type="protein sequence ID" value="KZM80702"/>
    <property type="gene ID" value="DCAR_032354"/>
</dbReference>
<reference evidence="1" key="1">
    <citation type="journal article" date="2016" name="Nat. Genet.">
        <title>A high-quality carrot genome assembly provides new insights into carotenoid accumulation and asterid genome evolution.</title>
        <authorList>
            <person name="Iorizzo M."/>
            <person name="Ellison S."/>
            <person name="Senalik D."/>
            <person name="Zeng P."/>
            <person name="Satapoomin P."/>
            <person name="Huang J."/>
            <person name="Bowman M."/>
            <person name="Iovene M."/>
            <person name="Sanseverino W."/>
            <person name="Cavagnaro P."/>
            <person name="Yildiz M."/>
            <person name="Macko-Podgorni A."/>
            <person name="Moranska E."/>
            <person name="Grzebelus E."/>
            <person name="Grzebelus D."/>
            <person name="Ashrafi H."/>
            <person name="Zheng Z."/>
            <person name="Cheng S."/>
            <person name="Spooner D."/>
            <person name="Van Deynze A."/>
            <person name="Simon P."/>
        </authorList>
    </citation>
    <scope>NUCLEOTIDE SEQUENCE</scope>
    <source>
        <tissue evidence="1">Leaf</tissue>
    </source>
</reference>
<evidence type="ECO:0000313" key="1">
    <source>
        <dbReference type="EMBL" id="WOG95162.1"/>
    </source>
</evidence>
<protein>
    <submittedName>
        <fullName evidence="1">Uncharacterized protein</fullName>
    </submittedName>
</protein>